<dbReference type="InterPro" id="IPR006311">
    <property type="entry name" value="TAT_signal"/>
</dbReference>
<dbReference type="Proteomes" id="UP001596447">
    <property type="component" value="Unassembled WGS sequence"/>
</dbReference>
<dbReference type="PROSITE" id="PS51257">
    <property type="entry name" value="PROKAR_LIPOPROTEIN"/>
    <property type="match status" value="1"/>
</dbReference>
<dbReference type="PANTHER" id="PTHR30222:SF17">
    <property type="entry name" value="SPERMIDINE_PUTRESCINE-BINDING PERIPLASMIC PROTEIN"/>
    <property type="match status" value="1"/>
</dbReference>
<dbReference type="SUPFAM" id="SSF53850">
    <property type="entry name" value="Periplasmic binding protein-like II"/>
    <property type="match status" value="1"/>
</dbReference>
<protein>
    <submittedName>
        <fullName evidence="2">PotD/PotF family extracellular solute-binding protein</fullName>
    </submittedName>
</protein>
<evidence type="ECO:0000313" key="3">
    <source>
        <dbReference type="Proteomes" id="UP001596447"/>
    </source>
</evidence>
<dbReference type="AlphaFoldDB" id="A0ABD5Z635"/>
<sequence length="382" mass="42711">MSREGSRLGSPKRRTFLKTTGATTVGLTGLAGCLGSGGGSNSIRAFLWEGYGPLVKQFEEEHDVTVEVEKATSTNNMFTKANSAPDRYDVVCPNSGYAQRFRDAGLIQPLAKNQEEMINKVPNLTNTFDYFRQGTIQDHLTDSQGRWYGIPPRFGLYGLAVDTKNVDKSKLQSSADLWNHKDAWKSVGIGVNTDPVHSVTHAVRALGYTDMLRGDQMNVSGQAWEETRQKFLELADFTRAMFTSEAQFGRAFKGDSYNVGVGPGRNDVINLIKKGNEQFEFVPPKEGSIGWTEAMLMTKSSQNQDAVQKFMDFFLRPKIGAQLAVSDLAPSTVRDAKEHLTQQEQDLFYIPPEDVQKVIQDKPFKNPQKWKQLMSEFKTRLG</sequence>
<keyword evidence="1" id="KW-0732">Signal</keyword>
<evidence type="ECO:0000256" key="1">
    <source>
        <dbReference type="ARBA" id="ARBA00022729"/>
    </source>
</evidence>
<proteinExistence type="predicted"/>
<reference evidence="2 3" key="1">
    <citation type="journal article" date="2019" name="Int. J. Syst. Evol. Microbiol.">
        <title>The Global Catalogue of Microorganisms (GCM) 10K type strain sequencing project: providing services to taxonomists for standard genome sequencing and annotation.</title>
        <authorList>
            <consortium name="The Broad Institute Genomics Platform"/>
            <consortium name="The Broad Institute Genome Sequencing Center for Infectious Disease"/>
            <person name="Wu L."/>
            <person name="Ma J."/>
        </authorList>
    </citation>
    <scope>NUCLEOTIDE SEQUENCE [LARGE SCALE GENOMIC DNA]</scope>
    <source>
        <strain evidence="2 3">XZGYJ-43</strain>
    </source>
</reference>
<dbReference type="Gene3D" id="3.40.190.10">
    <property type="entry name" value="Periplasmic binding protein-like II"/>
    <property type="match status" value="2"/>
</dbReference>
<evidence type="ECO:0000313" key="2">
    <source>
        <dbReference type="EMBL" id="MFC7200636.1"/>
    </source>
</evidence>
<keyword evidence="3" id="KW-1185">Reference proteome</keyword>
<name>A0ABD5Z635_9EURY</name>
<accession>A0ABD5Z635</accession>
<gene>
    <name evidence="2" type="ORF">ACFQJ9_14640</name>
</gene>
<comment type="caution">
    <text evidence="2">The sequence shown here is derived from an EMBL/GenBank/DDBJ whole genome shotgun (WGS) entry which is preliminary data.</text>
</comment>
<dbReference type="PROSITE" id="PS51318">
    <property type="entry name" value="TAT"/>
    <property type="match status" value="1"/>
</dbReference>
<dbReference type="InterPro" id="IPR006059">
    <property type="entry name" value="SBP"/>
</dbReference>
<dbReference type="RefSeq" id="WP_279527412.1">
    <property type="nucleotide sequence ID" value="NZ_CP122312.1"/>
</dbReference>
<dbReference type="EMBL" id="JBHTAR010000011">
    <property type="protein sequence ID" value="MFC7200636.1"/>
    <property type="molecule type" value="Genomic_DNA"/>
</dbReference>
<dbReference type="Pfam" id="PF13416">
    <property type="entry name" value="SBP_bac_8"/>
    <property type="match status" value="1"/>
</dbReference>
<dbReference type="PANTHER" id="PTHR30222">
    <property type="entry name" value="SPERMIDINE/PUTRESCINE-BINDING PERIPLASMIC PROTEIN"/>
    <property type="match status" value="1"/>
</dbReference>
<organism evidence="2 3">
    <name type="scientific">Halospeciosus flavus</name>
    <dbReference type="NCBI Taxonomy" id="3032283"/>
    <lineage>
        <taxon>Archaea</taxon>
        <taxon>Methanobacteriati</taxon>
        <taxon>Methanobacteriota</taxon>
        <taxon>Stenosarchaea group</taxon>
        <taxon>Halobacteria</taxon>
        <taxon>Halobacteriales</taxon>
        <taxon>Halobacteriaceae</taxon>
        <taxon>Halospeciosus</taxon>
    </lineage>
</organism>